<protein>
    <submittedName>
        <fullName evidence="2">Uncharacterized protein</fullName>
    </submittedName>
</protein>
<gene>
    <name evidence="2" type="ORF">Sviol_59970</name>
</gene>
<accession>A0ABQ3QWD6</accession>
<dbReference type="EMBL" id="BNDY01000017">
    <property type="protein sequence ID" value="GHI41589.1"/>
    <property type="molecule type" value="Genomic_DNA"/>
</dbReference>
<dbReference type="RefSeq" id="WP_226600047.1">
    <property type="nucleotide sequence ID" value="NZ_BNDY01000017.1"/>
</dbReference>
<evidence type="ECO:0000256" key="1">
    <source>
        <dbReference type="SAM" id="MobiDB-lite"/>
    </source>
</evidence>
<comment type="caution">
    <text evidence="2">The sequence shown here is derived from an EMBL/GenBank/DDBJ whole genome shotgun (WGS) entry which is preliminary data.</text>
</comment>
<organism evidence="2 3">
    <name type="scientific">Streptomyces violascens</name>
    <dbReference type="NCBI Taxonomy" id="67381"/>
    <lineage>
        <taxon>Bacteria</taxon>
        <taxon>Bacillati</taxon>
        <taxon>Actinomycetota</taxon>
        <taxon>Actinomycetes</taxon>
        <taxon>Kitasatosporales</taxon>
        <taxon>Streptomycetaceae</taxon>
        <taxon>Streptomyces</taxon>
    </lineage>
</organism>
<sequence length="47" mass="4996">MGQYADSGFAGPRSPRHGPHPHLGPRPGPAVSELLVNITHAKIREAD</sequence>
<name>A0ABQ3QWD6_9ACTN</name>
<keyword evidence="3" id="KW-1185">Reference proteome</keyword>
<feature type="region of interest" description="Disordered" evidence="1">
    <location>
        <begin position="1"/>
        <end position="30"/>
    </location>
</feature>
<dbReference type="Proteomes" id="UP001050808">
    <property type="component" value="Unassembled WGS sequence"/>
</dbReference>
<proteinExistence type="predicted"/>
<evidence type="ECO:0000313" key="3">
    <source>
        <dbReference type="Proteomes" id="UP001050808"/>
    </source>
</evidence>
<reference evidence="2" key="1">
    <citation type="submission" date="2024-05" db="EMBL/GenBank/DDBJ databases">
        <title>Whole genome shotgun sequence of Streptomyces violascens NBRC 12920.</title>
        <authorList>
            <person name="Komaki H."/>
            <person name="Tamura T."/>
        </authorList>
    </citation>
    <scope>NUCLEOTIDE SEQUENCE</scope>
    <source>
        <strain evidence="2">NBRC 12920</strain>
    </source>
</reference>
<evidence type="ECO:0000313" key="2">
    <source>
        <dbReference type="EMBL" id="GHI41589.1"/>
    </source>
</evidence>